<dbReference type="PANTHER" id="PTHR34070">
    <property type="entry name" value="ARMADILLO-TYPE FOLD"/>
    <property type="match status" value="1"/>
</dbReference>
<dbReference type="RefSeq" id="WP_137627949.1">
    <property type="nucleotide sequence ID" value="NZ_BJDJ01000004.1"/>
</dbReference>
<keyword evidence="2" id="KW-1185">Reference proteome</keyword>
<name>A0ABW1S1Y0_9LACO</name>
<protein>
    <submittedName>
        <fullName evidence="1">DNA alkylation repair protein</fullName>
    </submittedName>
</protein>
<accession>A0ABW1S1Y0</accession>
<gene>
    <name evidence="1" type="ORF">ACFP5Y_11450</name>
</gene>
<dbReference type="InterPro" id="IPR016024">
    <property type="entry name" value="ARM-type_fold"/>
</dbReference>
<evidence type="ECO:0000313" key="1">
    <source>
        <dbReference type="EMBL" id="MFC6181840.1"/>
    </source>
</evidence>
<comment type="caution">
    <text evidence="1">The sequence shown here is derived from an EMBL/GenBank/DDBJ whole genome shotgun (WGS) entry which is preliminary data.</text>
</comment>
<dbReference type="PANTHER" id="PTHR34070:SF1">
    <property type="entry name" value="DNA ALKYLATION REPAIR PROTEIN"/>
    <property type="match status" value="1"/>
</dbReference>
<dbReference type="EMBL" id="JBHSSC010000042">
    <property type="protein sequence ID" value="MFC6181840.1"/>
    <property type="molecule type" value="Genomic_DNA"/>
</dbReference>
<dbReference type="CDD" id="cd07064">
    <property type="entry name" value="AlkD_like_1"/>
    <property type="match status" value="1"/>
</dbReference>
<organism evidence="1 2">
    <name type="scientific">Lactiplantibacillus daowaiensis</name>
    <dbReference type="NCBI Taxonomy" id="2559918"/>
    <lineage>
        <taxon>Bacteria</taxon>
        <taxon>Bacillati</taxon>
        <taxon>Bacillota</taxon>
        <taxon>Bacilli</taxon>
        <taxon>Lactobacillales</taxon>
        <taxon>Lactobacillaceae</taxon>
        <taxon>Lactiplantibacillus</taxon>
    </lineage>
</organism>
<dbReference type="Pfam" id="PF08713">
    <property type="entry name" value="DNA_alkylation"/>
    <property type="match status" value="1"/>
</dbReference>
<reference evidence="2" key="1">
    <citation type="journal article" date="2019" name="Int. J. Syst. Evol. Microbiol.">
        <title>The Global Catalogue of Microorganisms (GCM) 10K type strain sequencing project: providing services to taxonomists for standard genome sequencing and annotation.</title>
        <authorList>
            <consortium name="The Broad Institute Genomics Platform"/>
            <consortium name="The Broad Institute Genome Sequencing Center for Infectious Disease"/>
            <person name="Wu L."/>
            <person name="Ma J."/>
        </authorList>
    </citation>
    <scope>NUCLEOTIDE SEQUENCE [LARGE SCALE GENOMIC DNA]</scope>
    <source>
        <strain evidence="2">CCM 8933</strain>
    </source>
</reference>
<dbReference type="InterPro" id="IPR014825">
    <property type="entry name" value="DNA_alkylation"/>
</dbReference>
<evidence type="ECO:0000313" key="2">
    <source>
        <dbReference type="Proteomes" id="UP001596282"/>
    </source>
</evidence>
<dbReference type="Gene3D" id="1.25.40.290">
    <property type="entry name" value="ARM repeat domains"/>
    <property type="match status" value="1"/>
</dbReference>
<dbReference type="Proteomes" id="UP001596282">
    <property type="component" value="Unassembled WGS sequence"/>
</dbReference>
<dbReference type="SUPFAM" id="SSF48371">
    <property type="entry name" value="ARM repeat"/>
    <property type="match status" value="1"/>
</dbReference>
<dbReference type="Gene3D" id="1.20.1660.10">
    <property type="entry name" value="Hypothetical protein (EF3068)"/>
    <property type="match status" value="1"/>
</dbReference>
<proteinExistence type="predicted"/>
<sequence length="211" mass="24370">MPPLFLPTHTENQAAMAAYMRNQFDFLGVKAPERQLLTRPIKAQSRQLTSAELSDWLAFYYAQPAREYHYVAIELALANVKRLTPAQYQWCQDQVTVQAWWDSVDSWRKVLATYIFQHDALTDLGPAYLSAMAMWQRRLGITLQLSRKTLTDTVYLTAAIEMNQADPEFFIQKAIGWALRDYSKTAPEWVTDFLSQHDLSPLAVREASKYL</sequence>